<proteinExistence type="predicted"/>
<gene>
    <name evidence="1" type="ordered locus">pCSL0070</name>
</gene>
<dbReference type="EMBL" id="AM849036">
    <property type="protein sequence ID" value="CAQ03313.1"/>
    <property type="molecule type" value="Genomic_DNA"/>
</dbReference>
<keyword evidence="2" id="KW-1185">Reference proteome</keyword>
<accession>B0RJC3</accession>
<reference evidence="1 2" key="1">
    <citation type="journal article" date="2008" name="J. Bacteriol.">
        <title>Genome of the actinomycete plant pathogen Clavibacter michiganensis subsp. sepedonicus suggests recent niche adaptation.</title>
        <authorList>
            <person name="Bentley S.D."/>
            <person name="Corton C."/>
            <person name="Brown S.E."/>
            <person name="Barron A."/>
            <person name="Clark L."/>
            <person name="Doggett J."/>
            <person name="Harris B."/>
            <person name="Ormond D."/>
            <person name="Quail M.A."/>
            <person name="May G."/>
            <person name="Francis D."/>
            <person name="Knudson D."/>
            <person name="Parkhill J."/>
            <person name="Ishimaru C.A."/>
        </authorList>
    </citation>
    <scope>NUCLEOTIDE SEQUENCE [LARGE SCALE GENOMIC DNA]</scope>
    <source>
        <strain evidence="2">ATCC 33113 / DSM 20744 / JCM 9667 / LMG 2889 / ICMP 2535 / C-1</strain>
    </source>
</reference>
<dbReference type="Proteomes" id="UP000001318">
    <property type="component" value="Plasmid pCSL1"/>
</dbReference>
<name>B0RJC3_CLASE</name>
<dbReference type="HOGENOM" id="CLU_075793_1_0_11"/>
<evidence type="ECO:0000313" key="1">
    <source>
        <dbReference type="EMBL" id="CAQ03313.1"/>
    </source>
</evidence>
<organism evidence="1 2">
    <name type="scientific">Clavibacter sepedonicus</name>
    <name type="common">Clavibacter michiganensis subsp. sepedonicus</name>
    <dbReference type="NCBI Taxonomy" id="31964"/>
    <lineage>
        <taxon>Bacteria</taxon>
        <taxon>Bacillati</taxon>
        <taxon>Actinomycetota</taxon>
        <taxon>Actinomycetes</taxon>
        <taxon>Micrococcales</taxon>
        <taxon>Microbacteriaceae</taxon>
        <taxon>Clavibacter</taxon>
    </lineage>
</organism>
<evidence type="ECO:0000313" key="2">
    <source>
        <dbReference type="Proteomes" id="UP000001318"/>
    </source>
</evidence>
<keyword evidence="1" id="KW-0614">Plasmid</keyword>
<dbReference type="eggNOG" id="ENOG50335VN">
    <property type="taxonomic scope" value="Bacteria"/>
</dbReference>
<geneLocation type="plasmid" evidence="1 2">
    <name>pCSL1</name>
</geneLocation>
<dbReference type="KEGG" id="cms:pCSL0070"/>
<sequence>MPRSGRIPPPAGVVQYTPAQAAAALVKTFQLRGIDIGMAPESKVHSDDPPNTAPYRRTWVGIPVWLWVNNPAPLSYGPYTETGTLGGTTVTATAKVSSVTWKSGDGQSVTCGAGTPFNLAAMKDQLAQDSPTCGFRFQKTSGSGEFTITATSHWTVTWTGGGTSGQIAVRDTSSSAIVRVGELQSVNTNTVNPFG</sequence>
<dbReference type="AlphaFoldDB" id="B0RJC3"/>
<protein>
    <submittedName>
        <fullName evidence="1">Uncharacterized protein</fullName>
    </submittedName>
</protein>